<reference evidence="3" key="2">
    <citation type="submission" date="2015-01" db="EMBL/GenBank/DDBJ databases">
        <title>Evolutionary Origins and Diversification of the Mycorrhizal Mutualists.</title>
        <authorList>
            <consortium name="DOE Joint Genome Institute"/>
            <consortium name="Mycorrhizal Genomics Consortium"/>
            <person name="Kohler A."/>
            <person name="Kuo A."/>
            <person name="Nagy L.G."/>
            <person name="Floudas D."/>
            <person name="Copeland A."/>
            <person name="Barry K.W."/>
            <person name="Cichocki N."/>
            <person name="Veneault-Fourrey C."/>
            <person name="LaButti K."/>
            <person name="Lindquist E.A."/>
            <person name="Lipzen A."/>
            <person name="Lundell T."/>
            <person name="Morin E."/>
            <person name="Murat C."/>
            <person name="Riley R."/>
            <person name="Ohm R."/>
            <person name="Sun H."/>
            <person name="Tunlid A."/>
            <person name="Henrissat B."/>
            <person name="Grigoriev I.V."/>
            <person name="Hibbett D.S."/>
            <person name="Martin F."/>
        </authorList>
    </citation>
    <scope>NUCLEOTIDE SEQUENCE [LARGE SCALE GENOMIC DNA]</scope>
    <source>
        <strain evidence="3">Ve08.2h10</strain>
    </source>
</reference>
<evidence type="ECO:0000313" key="3">
    <source>
        <dbReference type="Proteomes" id="UP000054538"/>
    </source>
</evidence>
<reference evidence="2 3" key="1">
    <citation type="submission" date="2014-04" db="EMBL/GenBank/DDBJ databases">
        <authorList>
            <consortium name="DOE Joint Genome Institute"/>
            <person name="Kuo A."/>
            <person name="Kohler A."/>
            <person name="Jargeat P."/>
            <person name="Nagy L.G."/>
            <person name="Floudas D."/>
            <person name="Copeland A."/>
            <person name="Barry K.W."/>
            <person name="Cichocki N."/>
            <person name="Veneault-Fourrey C."/>
            <person name="LaButti K."/>
            <person name="Lindquist E.A."/>
            <person name="Lipzen A."/>
            <person name="Lundell T."/>
            <person name="Morin E."/>
            <person name="Murat C."/>
            <person name="Sun H."/>
            <person name="Tunlid A."/>
            <person name="Henrissat B."/>
            <person name="Grigoriev I.V."/>
            <person name="Hibbett D.S."/>
            <person name="Martin F."/>
            <person name="Nordberg H.P."/>
            <person name="Cantor M.N."/>
            <person name="Hua S.X."/>
        </authorList>
    </citation>
    <scope>NUCLEOTIDE SEQUENCE [LARGE SCALE GENOMIC DNA]</scope>
    <source>
        <strain evidence="2 3">Ve08.2h10</strain>
    </source>
</reference>
<dbReference type="AlphaFoldDB" id="A0A0D0D0I0"/>
<gene>
    <name evidence="2" type="ORF">PAXRUDRAFT_602933</name>
</gene>
<sequence length="124" mass="13922">MPTMDWANRSPIYIFSILPCRIATFRVLTVIMAIYSLVKSWKARQDPLKQTSFPTLRGCGALISAGLGCKAIERSWPSKHRKRTSISSLPLMNLVIARAVWLLAIHIGSHLRSVSDFFLVGLRP</sequence>
<feature type="transmembrane region" description="Helical" evidence="1">
    <location>
        <begin position="12"/>
        <end position="38"/>
    </location>
</feature>
<accession>A0A0D0D0I0</accession>
<keyword evidence="1" id="KW-0472">Membrane</keyword>
<dbReference type="HOGENOM" id="CLU_2004642_0_0_1"/>
<proteinExistence type="predicted"/>
<feature type="transmembrane region" description="Helical" evidence="1">
    <location>
        <begin position="89"/>
        <end position="109"/>
    </location>
</feature>
<dbReference type="Proteomes" id="UP000054538">
    <property type="component" value="Unassembled WGS sequence"/>
</dbReference>
<evidence type="ECO:0000313" key="2">
    <source>
        <dbReference type="EMBL" id="KIK73344.1"/>
    </source>
</evidence>
<dbReference type="InParanoid" id="A0A0D0D0I0"/>
<protein>
    <submittedName>
        <fullName evidence="2">Uncharacterized protein</fullName>
    </submittedName>
</protein>
<keyword evidence="1" id="KW-0812">Transmembrane</keyword>
<keyword evidence="1" id="KW-1133">Transmembrane helix</keyword>
<organism evidence="2 3">
    <name type="scientific">Paxillus rubicundulus Ve08.2h10</name>
    <dbReference type="NCBI Taxonomy" id="930991"/>
    <lineage>
        <taxon>Eukaryota</taxon>
        <taxon>Fungi</taxon>
        <taxon>Dikarya</taxon>
        <taxon>Basidiomycota</taxon>
        <taxon>Agaricomycotina</taxon>
        <taxon>Agaricomycetes</taxon>
        <taxon>Agaricomycetidae</taxon>
        <taxon>Boletales</taxon>
        <taxon>Paxilineae</taxon>
        <taxon>Paxillaceae</taxon>
        <taxon>Paxillus</taxon>
    </lineage>
</organism>
<dbReference type="EMBL" id="KN829859">
    <property type="protein sequence ID" value="KIK73344.1"/>
    <property type="molecule type" value="Genomic_DNA"/>
</dbReference>
<keyword evidence="3" id="KW-1185">Reference proteome</keyword>
<name>A0A0D0D0I0_9AGAM</name>
<evidence type="ECO:0000256" key="1">
    <source>
        <dbReference type="SAM" id="Phobius"/>
    </source>
</evidence>